<dbReference type="Pfam" id="PF12833">
    <property type="entry name" value="HTH_18"/>
    <property type="match status" value="1"/>
</dbReference>
<comment type="function">
    <text evidence="6">Regulatory protein of the TOL plasmid xyl operons. XylS activates the xylXYZLTEGFJQKIH operon required for the degradation of toluene, m-xylene and p-xylene.</text>
</comment>
<evidence type="ECO:0000256" key="5">
    <source>
        <dbReference type="ARBA" id="ARBA00023163"/>
    </source>
</evidence>
<dbReference type="SUPFAM" id="SSF46689">
    <property type="entry name" value="Homeodomain-like"/>
    <property type="match status" value="2"/>
</dbReference>
<keyword evidence="9" id="KW-1185">Reference proteome</keyword>
<dbReference type="PANTHER" id="PTHR46796">
    <property type="entry name" value="HTH-TYPE TRANSCRIPTIONAL ACTIVATOR RHAS-RELATED"/>
    <property type="match status" value="1"/>
</dbReference>
<accession>A0ABP9ZQF7</accession>
<dbReference type="SMART" id="SM00342">
    <property type="entry name" value="HTH_ARAC"/>
    <property type="match status" value="1"/>
</dbReference>
<protein>
    <submittedName>
        <fullName evidence="8">AraC family transcriptional regulator</fullName>
    </submittedName>
</protein>
<evidence type="ECO:0000313" key="8">
    <source>
        <dbReference type="EMBL" id="GAA6131701.1"/>
    </source>
</evidence>
<dbReference type="Proteomes" id="UP001486808">
    <property type="component" value="Unassembled WGS sequence"/>
</dbReference>
<dbReference type="RefSeq" id="WP_353388348.1">
    <property type="nucleotide sequence ID" value="NZ_BAABWD010000002.1"/>
</dbReference>
<dbReference type="Gene3D" id="1.10.10.60">
    <property type="entry name" value="Homeodomain-like"/>
    <property type="match status" value="1"/>
</dbReference>
<feature type="domain" description="HTH araC/xylS-type" evidence="7">
    <location>
        <begin position="242"/>
        <end position="340"/>
    </location>
</feature>
<keyword evidence="3" id="KW-0238">DNA-binding</keyword>
<gene>
    <name evidence="8" type="ORF">NBRC116187_20610</name>
</gene>
<dbReference type="PANTHER" id="PTHR46796:SF6">
    <property type="entry name" value="ARAC SUBFAMILY"/>
    <property type="match status" value="1"/>
</dbReference>
<evidence type="ECO:0000256" key="1">
    <source>
        <dbReference type="ARBA" id="ARBA00004496"/>
    </source>
</evidence>
<sequence>MKKSSGAAAKGPSVGRTVVFAEMVRGTSSSKIIASNDAGRCVLAEGSFLSEKFANLQVEAGCSRELVDAVTTATVKPRVILTIVLNGEVHFAYDDSEHVLKVNPVRQSRNSTAQAVAVNIRRLTVFRRHIRRGERSLSKVQLMFSPDWLQRGEPTDPLRRKLAAHLLDRHLASLAWQPDEATLELCRELLELRNEPDRLRRSLRAEGLAHQVLWAFVRHVDSLPLPETAESKVPPRALEPTARAIAWMEANLDQELSVEEVARASAMSVSALQRRFRRDTGMTVFEYLRGRRLDKVRDALRRGEVTVSEAAYLAGYNHTSNFITAFRRRHGSTPGELDVNDSRSL</sequence>
<comment type="caution">
    <text evidence="8">The sequence shown here is derived from an EMBL/GenBank/DDBJ whole genome shotgun (WGS) entry which is preliminary data.</text>
</comment>
<evidence type="ECO:0000256" key="4">
    <source>
        <dbReference type="ARBA" id="ARBA00023159"/>
    </source>
</evidence>
<keyword evidence="2" id="KW-0805">Transcription regulation</keyword>
<name>A0ABP9ZQF7_9GAMM</name>
<dbReference type="InterPro" id="IPR009057">
    <property type="entry name" value="Homeodomain-like_sf"/>
</dbReference>
<reference evidence="8 9" key="1">
    <citation type="submission" date="2024-04" db="EMBL/GenBank/DDBJ databases">
        <title>Draft genome sequence of Halopseudomonas sabulinigri NBRC 116187.</title>
        <authorList>
            <person name="Miyakawa T."/>
            <person name="Kusuya Y."/>
            <person name="Miura T."/>
        </authorList>
    </citation>
    <scope>NUCLEOTIDE SEQUENCE [LARGE SCALE GENOMIC DNA]</scope>
    <source>
        <strain evidence="8 9">4NH20-0042</strain>
    </source>
</reference>
<dbReference type="PROSITE" id="PS00041">
    <property type="entry name" value="HTH_ARAC_FAMILY_1"/>
    <property type="match status" value="1"/>
</dbReference>
<keyword evidence="5" id="KW-0804">Transcription</keyword>
<dbReference type="PROSITE" id="PS01124">
    <property type="entry name" value="HTH_ARAC_FAMILY_2"/>
    <property type="match status" value="1"/>
</dbReference>
<evidence type="ECO:0000256" key="2">
    <source>
        <dbReference type="ARBA" id="ARBA00023015"/>
    </source>
</evidence>
<dbReference type="InterPro" id="IPR050204">
    <property type="entry name" value="AraC_XylS_family_regulators"/>
</dbReference>
<evidence type="ECO:0000259" key="7">
    <source>
        <dbReference type="PROSITE" id="PS01124"/>
    </source>
</evidence>
<dbReference type="EMBL" id="BAABWD010000002">
    <property type="protein sequence ID" value="GAA6131701.1"/>
    <property type="molecule type" value="Genomic_DNA"/>
</dbReference>
<proteinExistence type="predicted"/>
<keyword evidence="4" id="KW-0010">Activator</keyword>
<comment type="subcellular location">
    <subcellularLocation>
        <location evidence="1">Cytoplasm</location>
    </subcellularLocation>
</comment>
<evidence type="ECO:0000313" key="9">
    <source>
        <dbReference type="Proteomes" id="UP001486808"/>
    </source>
</evidence>
<evidence type="ECO:0000256" key="3">
    <source>
        <dbReference type="ARBA" id="ARBA00023125"/>
    </source>
</evidence>
<evidence type="ECO:0000256" key="6">
    <source>
        <dbReference type="ARBA" id="ARBA00037345"/>
    </source>
</evidence>
<dbReference type="InterPro" id="IPR018062">
    <property type="entry name" value="HTH_AraC-typ_CS"/>
</dbReference>
<organism evidence="8 9">
    <name type="scientific">Halopseudomonas sabulinigri</name>
    <dbReference type="NCBI Taxonomy" id="472181"/>
    <lineage>
        <taxon>Bacteria</taxon>
        <taxon>Pseudomonadati</taxon>
        <taxon>Pseudomonadota</taxon>
        <taxon>Gammaproteobacteria</taxon>
        <taxon>Pseudomonadales</taxon>
        <taxon>Pseudomonadaceae</taxon>
        <taxon>Halopseudomonas</taxon>
    </lineage>
</organism>
<dbReference type="InterPro" id="IPR018060">
    <property type="entry name" value="HTH_AraC"/>
</dbReference>